<evidence type="ECO:0000313" key="1">
    <source>
        <dbReference type="EMBL" id="KAF8433865.1"/>
    </source>
</evidence>
<proteinExistence type="predicted"/>
<dbReference type="Proteomes" id="UP001194468">
    <property type="component" value="Unassembled WGS sequence"/>
</dbReference>
<comment type="caution">
    <text evidence="1">The sequence shown here is derived from an EMBL/GenBank/DDBJ whole genome shotgun (WGS) entry which is preliminary data.</text>
</comment>
<accession>A0AAD4BKS4</accession>
<organism evidence="1 2">
    <name type="scientific">Boletus edulis BED1</name>
    <dbReference type="NCBI Taxonomy" id="1328754"/>
    <lineage>
        <taxon>Eukaryota</taxon>
        <taxon>Fungi</taxon>
        <taxon>Dikarya</taxon>
        <taxon>Basidiomycota</taxon>
        <taxon>Agaricomycotina</taxon>
        <taxon>Agaricomycetes</taxon>
        <taxon>Agaricomycetidae</taxon>
        <taxon>Boletales</taxon>
        <taxon>Boletineae</taxon>
        <taxon>Boletaceae</taxon>
        <taxon>Boletoideae</taxon>
        <taxon>Boletus</taxon>
    </lineage>
</organism>
<protein>
    <submittedName>
        <fullName evidence="1">Uncharacterized protein</fullName>
    </submittedName>
</protein>
<name>A0AAD4BKS4_BOLED</name>
<reference evidence="1" key="2">
    <citation type="journal article" date="2020" name="Nat. Commun.">
        <title>Large-scale genome sequencing of mycorrhizal fungi provides insights into the early evolution of symbiotic traits.</title>
        <authorList>
            <person name="Miyauchi S."/>
            <person name="Kiss E."/>
            <person name="Kuo A."/>
            <person name="Drula E."/>
            <person name="Kohler A."/>
            <person name="Sanchez-Garcia M."/>
            <person name="Morin E."/>
            <person name="Andreopoulos B."/>
            <person name="Barry K.W."/>
            <person name="Bonito G."/>
            <person name="Buee M."/>
            <person name="Carver A."/>
            <person name="Chen C."/>
            <person name="Cichocki N."/>
            <person name="Clum A."/>
            <person name="Culley D."/>
            <person name="Crous P.W."/>
            <person name="Fauchery L."/>
            <person name="Girlanda M."/>
            <person name="Hayes R.D."/>
            <person name="Keri Z."/>
            <person name="LaButti K."/>
            <person name="Lipzen A."/>
            <person name="Lombard V."/>
            <person name="Magnuson J."/>
            <person name="Maillard F."/>
            <person name="Murat C."/>
            <person name="Nolan M."/>
            <person name="Ohm R.A."/>
            <person name="Pangilinan J."/>
            <person name="Pereira M.F."/>
            <person name="Perotto S."/>
            <person name="Peter M."/>
            <person name="Pfister S."/>
            <person name="Riley R."/>
            <person name="Sitrit Y."/>
            <person name="Stielow J.B."/>
            <person name="Szollosi G."/>
            <person name="Zifcakova L."/>
            <person name="Stursova M."/>
            <person name="Spatafora J.W."/>
            <person name="Tedersoo L."/>
            <person name="Vaario L.M."/>
            <person name="Yamada A."/>
            <person name="Yan M."/>
            <person name="Wang P."/>
            <person name="Xu J."/>
            <person name="Bruns T."/>
            <person name="Baldrian P."/>
            <person name="Vilgalys R."/>
            <person name="Dunand C."/>
            <person name="Henrissat B."/>
            <person name="Grigoriev I.V."/>
            <person name="Hibbett D."/>
            <person name="Nagy L.G."/>
            <person name="Martin F.M."/>
        </authorList>
    </citation>
    <scope>NUCLEOTIDE SEQUENCE</scope>
    <source>
        <strain evidence="1">BED1</strain>
    </source>
</reference>
<dbReference type="AlphaFoldDB" id="A0AAD4BKS4"/>
<dbReference type="EMBL" id="WHUW01000031">
    <property type="protein sequence ID" value="KAF8433865.1"/>
    <property type="molecule type" value="Genomic_DNA"/>
</dbReference>
<keyword evidence="2" id="KW-1185">Reference proteome</keyword>
<gene>
    <name evidence="1" type="ORF">L210DRAFT_950666</name>
</gene>
<evidence type="ECO:0000313" key="2">
    <source>
        <dbReference type="Proteomes" id="UP001194468"/>
    </source>
</evidence>
<sequence>MQLKSSSFLTSDRNVTVHSESFYDERSAPTTNAHMAYHRKKVRDTSTVQYSRSLGNRTLTHPFTVRLEGIRSCGPLNNSR</sequence>
<reference evidence="1" key="1">
    <citation type="submission" date="2019-10" db="EMBL/GenBank/DDBJ databases">
        <authorList>
            <consortium name="DOE Joint Genome Institute"/>
            <person name="Kuo A."/>
            <person name="Miyauchi S."/>
            <person name="Kiss E."/>
            <person name="Drula E."/>
            <person name="Kohler A."/>
            <person name="Sanchez-Garcia M."/>
            <person name="Andreopoulos B."/>
            <person name="Barry K.W."/>
            <person name="Bonito G."/>
            <person name="Buee M."/>
            <person name="Carver A."/>
            <person name="Chen C."/>
            <person name="Cichocki N."/>
            <person name="Clum A."/>
            <person name="Culley D."/>
            <person name="Crous P.W."/>
            <person name="Fauchery L."/>
            <person name="Girlanda M."/>
            <person name="Hayes R."/>
            <person name="Keri Z."/>
            <person name="LaButti K."/>
            <person name="Lipzen A."/>
            <person name="Lombard V."/>
            <person name="Magnuson J."/>
            <person name="Maillard F."/>
            <person name="Morin E."/>
            <person name="Murat C."/>
            <person name="Nolan M."/>
            <person name="Ohm R."/>
            <person name="Pangilinan J."/>
            <person name="Pereira M."/>
            <person name="Perotto S."/>
            <person name="Peter M."/>
            <person name="Riley R."/>
            <person name="Sitrit Y."/>
            <person name="Stielow B."/>
            <person name="Szollosi G."/>
            <person name="Zifcakova L."/>
            <person name="Stursova M."/>
            <person name="Spatafora J.W."/>
            <person name="Tedersoo L."/>
            <person name="Vaario L.-M."/>
            <person name="Yamada A."/>
            <person name="Yan M."/>
            <person name="Wang P."/>
            <person name="Xu J."/>
            <person name="Bruns T."/>
            <person name="Baldrian P."/>
            <person name="Vilgalys R."/>
            <person name="Henrissat B."/>
            <person name="Grigoriev I.V."/>
            <person name="Hibbett D."/>
            <person name="Nagy L.G."/>
            <person name="Martin F.M."/>
        </authorList>
    </citation>
    <scope>NUCLEOTIDE SEQUENCE</scope>
    <source>
        <strain evidence="1">BED1</strain>
    </source>
</reference>